<dbReference type="PANTHER" id="PTHR23407:SF1">
    <property type="entry name" value="5-FORMYLTETRAHYDROFOLATE CYCLO-LIGASE"/>
    <property type="match status" value="1"/>
</dbReference>
<evidence type="ECO:0000256" key="3">
    <source>
        <dbReference type="ARBA" id="ARBA00022840"/>
    </source>
</evidence>
<keyword evidence="4" id="KW-0460">Magnesium</keyword>
<reference evidence="6" key="1">
    <citation type="journal article" date="2019" name="Int. J. Syst. Evol. Microbiol.">
        <title>The Global Catalogue of Microorganisms (GCM) 10K type strain sequencing project: providing services to taxonomists for standard genome sequencing and annotation.</title>
        <authorList>
            <consortium name="The Broad Institute Genomics Platform"/>
            <consortium name="The Broad Institute Genome Sequencing Center for Infectious Disease"/>
            <person name="Wu L."/>
            <person name="Ma J."/>
        </authorList>
    </citation>
    <scope>NUCLEOTIDE SEQUENCE [LARGE SCALE GENOMIC DNA]</scope>
    <source>
        <strain evidence="6">JCM 15395</strain>
    </source>
</reference>
<evidence type="ECO:0000313" key="5">
    <source>
        <dbReference type="EMBL" id="GAA0602423.1"/>
    </source>
</evidence>
<dbReference type="InterPro" id="IPR002698">
    <property type="entry name" value="FTHF_cligase"/>
</dbReference>
<dbReference type="SUPFAM" id="SSF100950">
    <property type="entry name" value="NagB/RpiA/CoA transferase-like"/>
    <property type="match status" value="1"/>
</dbReference>
<gene>
    <name evidence="5" type="ORF">GCM10009001_19210</name>
</gene>
<dbReference type="EMBL" id="BAAADS010000012">
    <property type="protein sequence ID" value="GAA0602423.1"/>
    <property type="molecule type" value="Genomic_DNA"/>
</dbReference>
<dbReference type="RefSeq" id="WP_343812450.1">
    <property type="nucleotide sequence ID" value="NZ_BAAADS010000012.1"/>
</dbReference>
<comment type="similarity">
    <text evidence="1 4">Belongs to the 5-formyltetrahydrofolate cyclo-ligase family.</text>
</comment>
<keyword evidence="3 4" id="KW-0067">ATP-binding</keyword>
<dbReference type="Proteomes" id="UP001500866">
    <property type="component" value="Unassembled WGS sequence"/>
</dbReference>
<evidence type="ECO:0000256" key="1">
    <source>
        <dbReference type="ARBA" id="ARBA00010638"/>
    </source>
</evidence>
<evidence type="ECO:0000256" key="2">
    <source>
        <dbReference type="ARBA" id="ARBA00022741"/>
    </source>
</evidence>
<comment type="caution">
    <text evidence="5">The sequence shown here is derived from an EMBL/GenBank/DDBJ whole genome shotgun (WGS) entry which is preliminary data.</text>
</comment>
<dbReference type="EC" id="6.3.3.2" evidence="4"/>
<evidence type="ECO:0000313" key="6">
    <source>
        <dbReference type="Proteomes" id="UP001500866"/>
    </source>
</evidence>
<dbReference type="InterPro" id="IPR024185">
    <property type="entry name" value="FTHF_cligase-like_sf"/>
</dbReference>
<comment type="catalytic activity">
    <reaction evidence="4">
        <text>(6S)-5-formyl-5,6,7,8-tetrahydrofolate + ATP = (6R)-5,10-methenyltetrahydrofolate + ADP + phosphate</text>
        <dbReference type="Rhea" id="RHEA:10488"/>
        <dbReference type="ChEBI" id="CHEBI:30616"/>
        <dbReference type="ChEBI" id="CHEBI:43474"/>
        <dbReference type="ChEBI" id="CHEBI:57455"/>
        <dbReference type="ChEBI" id="CHEBI:57457"/>
        <dbReference type="ChEBI" id="CHEBI:456216"/>
        <dbReference type="EC" id="6.3.3.2"/>
    </reaction>
</comment>
<keyword evidence="4" id="KW-0479">Metal-binding</keyword>
<dbReference type="PANTHER" id="PTHR23407">
    <property type="entry name" value="ATPASE INHIBITOR/5-FORMYLTETRAHYDROFOLATE CYCLO-LIGASE"/>
    <property type="match status" value="1"/>
</dbReference>
<evidence type="ECO:0000256" key="4">
    <source>
        <dbReference type="RuleBase" id="RU361279"/>
    </source>
</evidence>
<dbReference type="PIRSF" id="PIRSF006806">
    <property type="entry name" value="FTHF_cligase"/>
    <property type="match status" value="1"/>
</dbReference>
<accession>A0ABP3R4I7</accession>
<organism evidence="5 6">
    <name type="scientific">Virgibacillus siamensis</name>
    <dbReference type="NCBI Taxonomy" id="480071"/>
    <lineage>
        <taxon>Bacteria</taxon>
        <taxon>Bacillati</taxon>
        <taxon>Bacillota</taxon>
        <taxon>Bacilli</taxon>
        <taxon>Bacillales</taxon>
        <taxon>Bacillaceae</taxon>
        <taxon>Virgibacillus</taxon>
    </lineage>
</organism>
<dbReference type="Pfam" id="PF01812">
    <property type="entry name" value="5-FTHF_cyc-lig"/>
    <property type="match status" value="1"/>
</dbReference>
<dbReference type="Gene3D" id="3.40.50.10420">
    <property type="entry name" value="NagB/RpiA/CoA transferase-like"/>
    <property type="match status" value="1"/>
</dbReference>
<comment type="cofactor">
    <cofactor evidence="4">
        <name>Mg(2+)</name>
        <dbReference type="ChEBI" id="CHEBI:18420"/>
    </cofactor>
</comment>
<name>A0ABP3R4I7_9BACI</name>
<dbReference type="InterPro" id="IPR037171">
    <property type="entry name" value="NagB/RpiA_transferase-like"/>
</dbReference>
<keyword evidence="2 4" id="KW-0547">Nucleotide-binding</keyword>
<sequence length="181" mass="21066">MDKKEMRKQAIKRLKDIPDTERKLIEEKLLDNLLHYHGWKEARSIGVTVSNGFEWTTRPIIEKAWEEGKAVCVPKCLPKLRKMDFYQIHTYDQLEIVYYNLLEPKPNNCKKVNKQEIDLLITPGLLFDQKGYRVGFGGGYYDRFLADFPNRTVSLASEEQVVNELPVESYDVPVDAIITNT</sequence>
<keyword evidence="6" id="KW-1185">Reference proteome</keyword>
<protein>
    <recommendedName>
        <fullName evidence="4">5-formyltetrahydrofolate cyclo-ligase</fullName>
        <ecNumber evidence="4">6.3.3.2</ecNumber>
    </recommendedName>
</protein>
<proteinExistence type="inferred from homology"/>
<dbReference type="NCBIfam" id="TIGR02727">
    <property type="entry name" value="MTHFS_bact"/>
    <property type="match status" value="1"/>
</dbReference>